<evidence type="ECO:0000256" key="1">
    <source>
        <dbReference type="ARBA" id="ARBA00022723"/>
    </source>
</evidence>
<evidence type="ECO:0000259" key="10">
    <source>
        <dbReference type="PROSITE" id="PS51925"/>
    </source>
</evidence>
<feature type="compositionally biased region" description="Basic and acidic residues" evidence="6">
    <location>
        <begin position="624"/>
        <end position="637"/>
    </location>
</feature>
<accession>A0AAV3P0W2</accession>
<evidence type="ECO:0000259" key="9">
    <source>
        <dbReference type="PROSITE" id="PS51360"/>
    </source>
</evidence>
<feature type="domain" description="Plus3" evidence="9">
    <location>
        <begin position="442"/>
        <end position="574"/>
    </location>
</feature>
<dbReference type="Proteomes" id="UP001454036">
    <property type="component" value="Unassembled WGS sequence"/>
</dbReference>
<dbReference type="PANTHER" id="PTHR46695">
    <property type="entry name" value="ZINC FINGER CCCH DOMAIN-CONTAINING PROTEIN 44-RELATED"/>
    <property type="match status" value="1"/>
</dbReference>
<feature type="region of interest" description="Disordered" evidence="6">
    <location>
        <begin position="1226"/>
        <end position="1280"/>
    </location>
</feature>
<feature type="compositionally biased region" description="Polar residues" evidence="6">
    <location>
        <begin position="1001"/>
        <end position="1010"/>
    </location>
</feature>
<feature type="domain" description="PHD-type" evidence="7">
    <location>
        <begin position="84"/>
        <end position="150"/>
    </location>
</feature>
<dbReference type="SUPFAM" id="SSF47592">
    <property type="entry name" value="SWIB/MDM2 domain"/>
    <property type="match status" value="1"/>
</dbReference>
<feature type="compositionally biased region" description="Basic and acidic residues" evidence="6">
    <location>
        <begin position="1025"/>
        <end position="1034"/>
    </location>
</feature>
<dbReference type="InterPro" id="IPR011011">
    <property type="entry name" value="Znf_FYVE_PHD"/>
</dbReference>
<evidence type="ECO:0000313" key="12">
    <source>
        <dbReference type="Proteomes" id="UP001454036"/>
    </source>
</evidence>
<feature type="compositionally biased region" description="Low complexity" evidence="6">
    <location>
        <begin position="1045"/>
        <end position="1060"/>
    </location>
</feature>
<dbReference type="Pfam" id="PF25980">
    <property type="entry name" value="NERD_plant"/>
    <property type="match status" value="1"/>
</dbReference>
<dbReference type="PANTHER" id="PTHR46695:SF4">
    <property type="entry name" value="ZINC FINGER CCCH DOMAIN-CONTAINING PROTEIN 44"/>
    <property type="match status" value="1"/>
</dbReference>
<dbReference type="Gene3D" id="3.30.40.10">
    <property type="entry name" value="Zinc/RING finger domain, C3HC4 (zinc finger)"/>
    <property type="match status" value="1"/>
</dbReference>
<organism evidence="11 12">
    <name type="scientific">Lithospermum erythrorhizon</name>
    <name type="common">Purple gromwell</name>
    <name type="synonym">Lithospermum officinale var. erythrorhizon</name>
    <dbReference type="NCBI Taxonomy" id="34254"/>
    <lineage>
        <taxon>Eukaryota</taxon>
        <taxon>Viridiplantae</taxon>
        <taxon>Streptophyta</taxon>
        <taxon>Embryophyta</taxon>
        <taxon>Tracheophyta</taxon>
        <taxon>Spermatophyta</taxon>
        <taxon>Magnoliopsida</taxon>
        <taxon>eudicotyledons</taxon>
        <taxon>Gunneridae</taxon>
        <taxon>Pentapetalae</taxon>
        <taxon>asterids</taxon>
        <taxon>lamiids</taxon>
        <taxon>Boraginales</taxon>
        <taxon>Boraginaceae</taxon>
        <taxon>Boraginoideae</taxon>
        <taxon>Lithospermeae</taxon>
        <taxon>Lithospermum</taxon>
    </lineage>
</organism>
<evidence type="ECO:0008006" key="13">
    <source>
        <dbReference type="Google" id="ProtNLM"/>
    </source>
</evidence>
<feature type="compositionally biased region" description="Basic and acidic residues" evidence="6">
    <location>
        <begin position="867"/>
        <end position="876"/>
    </location>
</feature>
<feature type="region of interest" description="Disordered" evidence="6">
    <location>
        <begin position="624"/>
        <end position="699"/>
    </location>
</feature>
<feature type="region of interest" description="Disordered" evidence="6">
    <location>
        <begin position="821"/>
        <end position="963"/>
    </location>
</feature>
<protein>
    <recommendedName>
        <fullName evidence="13">Zinc finger CCCH domain-containing protein 44</fullName>
    </recommendedName>
</protein>
<evidence type="ECO:0000256" key="6">
    <source>
        <dbReference type="SAM" id="MobiDB-lite"/>
    </source>
</evidence>
<dbReference type="Pfam" id="PF02201">
    <property type="entry name" value="SWIB"/>
    <property type="match status" value="1"/>
</dbReference>
<feature type="domain" description="GYF" evidence="8">
    <location>
        <begin position="729"/>
        <end position="782"/>
    </location>
</feature>
<dbReference type="FunFam" id="3.30.40.10:FF:000303">
    <property type="entry name" value="Zinc finger CCCH domain-containing protein 19"/>
    <property type="match status" value="1"/>
</dbReference>
<reference evidence="11 12" key="1">
    <citation type="submission" date="2024-01" db="EMBL/GenBank/DDBJ databases">
        <title>The complete chloroplast genome sequence of Lithospermum erythrorhizon: insights into the phylogenetic relationship among Boraginaceae species and the maternal lineages of purple gromwells.</title>
        <authorList>
            <person name="Okada T."/>
            <person name="Watanabe K."/>
        </authorList>
    </citation>
    <scope>NUCLEOTIDE SEQUENCE [LARGE SCALE GENOMIC DNA]</scope>
</reference>
<feature type="domain" description="DM2" evidence="10">
    <location>
        <begin position="300"/>
        <end position="389"/>
    </location>
</feature>
<dbReference type="InterPro" id="IPR001965">
    <property type="entry name" value="Znf_PHD"/>
</dbReference>
<feature type="region of interest" description="Disordered" evidence="6">
    <location>
        <begin position="1001"/>
        <end position="1090"/>
    </location>
</feature>
<dbReference type="Pfam" id="PF02213">
    <property type="entry name" value="GYF"/>
    <property type="match status" value="1"/>
</dbReference>
<feature type="region of interest" description="Disordered" evidence="6">
    <location>
        <begin position="1316"/>
        <end position="1382"/>
    </location>
</feature>
<evidence type="ECO:0000256" key="5">
    <source>
        <dbReference type="PROSITE-ProRule" id="PRU00146"/>
    </source>
</evidence>
<dbReference type="PROSITE" id="PS01359">
    <property type="entry name" value="ZF_PHD_1"/>
    <property type="match status" value="1"/>
</dbReference>
<feature type="compositionally biased region" description="Polar residues" evidence="6">
    <location>
        <begin position="944"/>
        <end position="958"/>
    </location>
</feature>
<dbReference type="InterPro" id="IPR003169">
    <property type="entry name" value="GYF"/>
</dbReference>
<dbReference type="SMART" id="SM00151">
    <property type="entry name" value="SWIB"/>
    <property type="match status" value="1"/>
</dbReference>
<dbReference type="InterPro" id="IPR003121">
    <property type="entry name" value="SWIB_MDM2_domain"/>
</dbReference>
<dbReference type="PROSITE" id="PS51360">
    <property type="entry name" value="PLUS3"/>
    <property type="match status" value="1"/>
</dbReference>
<dbReference type="Gene3D" id="3.30.1490.40">
    <property type="match status" value="1"/>
</dbReference>
<dbReference type="PROSITE" id="PS50829">
    <property type="entry name" value="GYF"/>
    <property type="match status" value="1"/>
</dbReference>
<dbReference type="InterPro" id="IPR036885">
    <property type="entry name" value="SWIB_MDM2_dom_sf"/>
</dbReference>
<gene>
    <name evidence="11" type="ORF">LIER_04285</name>
</gene>
<keyword evidence="12" id="KW-1185">Reference proteome</keyword>
<evidence type="ECO:0000256" key="3">
    <source>
        <dbReference type="ARBA" id="ARBA00022833"/>
    </source>
</evidence>
<evidence type="ECO:0000259" key="8">
    <source>
        <dbReference type="PROSITE" id="PS50829"/>
    </source>
</evidence>
<dbReference type="InterPro" id="IPR004343">
    <property type="entry name" value="Plus-3_dom"/>
</dbReference>
<dbReference type="InterPro" id="IPR035445">
    <property type="entry name" value="GYF-like_dom_sf"/>
</dbReference>
<dbReference type="PROSITE" id="PS51925">
    <property type="entry name" value="SWIB_MDM2"/>
    <property type="match status" value="1"/>
</dbReference>
<evidence type="ECO:0000259" key="7">
    <source>
        <dbReference type="PROSITE" id="PS50016"/>
    </source>
</evidence>
<dbReference type="SUPFAM" id="SSF57903">
    <property type="entry name" value="FYVE/PHD zinc finger"/>
    <property type="match status" value="1"/>
</dbReference>
<dbReference type="InterPro" id="IPR019786">
    <property type="entry name" value="Zinc_finger_PHD-type_CS"/>
</dbReference>
<dbReference type="CDD" id="cd10567">
    <property type="entry name" value="SWIB-MDM2_like"/>
    <property type="match status" value="1"/>
</dbReference>
<dbReference type="PROSITE" id="PS50016">
    <property type="entry name" value="ZF_PHD_2"/>
    <property type="match status" value="1"/>
</dbReference>
<evidence type="ECO:0000256" key="4">
    <source>
        <dbReference type="ARBA" id="ARBA00023125"/>
    </source>
</evidence>
<feature type="compositionally biased region" description="Basic residues" evidence="6">
    <location>
        <begin position="666"/>
        <end position="676"/>
    </location>
</feature>
<dbReference type="SMART" id="SM00249">
    <property type="entry name" value="PHD"/>
    <property type="match status" value="1"/>
</dbReference>
<sequence>MEAEFQQSQNVDQGSAVAMGGGGGDVVVSGEMKMTPPPIGGGGGCGVGMGLIGSGEKRKRGRPPRGQSAVAKTPPITKASLEGEDVCFICFDGGSLVLCDKKGCPKAYHPTCIKRDEAFFSTKAKWNCGWHICSVCQKASHYMCYTCTYSLCKGCTVNADYVGIRGNMGFCSTCMRTIMMIENKDQANKELVQVDFDDKTSWEYLFKVYWIFLKERLSLTLDELTQAENPCKGVRSLACKRMLPDLHNGVNNRNGFLSSTYCEQLESKGQKDLVEPPNKDLVSENPLKVEELKTENDASNIVCNAWASKELLDFVAHMKDGDTSVLSQFDVQELLLKYIKKNNLRDPLKKSQIICDLRLMNLFGKTRVGHIEMLKLLEFHFLIKEDLQNTFIPAGIVETDSSHLGVEENNKSSLLTNKNKQRKTRKRIEVQTPQNNLDEYAAIDVHNINLIYLRRNLMENLTQDEKFLEKVIGSVVRIRISSSDQKQDIYRLVQVVGTNKVPAPYKVGSKTVDVVLEVLNLAKKEAIAIDSISNQEFSQDECRRLRQSIRCGLVKHLTVGDIQKKAMELLTARLDDCLEAEKLKLNHLRDRASEKGRKKEYPLQECVEKLQLLDTPEERQRRLSEIPEVHADPKMNPDYESEPDAGVTDQKQDEYLRSKNSEFGRSKHRQINGKRKVQGDGNINGQRGDAQKRSASNLRDQAVVRPGPEIPAATLATGSSCPVNDGETEKLWHYRDPNGNIQGPFSMVQLRKWSTTGYFPPNMRIWRIHEQKDSILLTDALNGQLPKAAHLLYNLSPQSKQILPASDNQSSDAKLNHWTDRHRRDSNQNVQPLQYNTAGAQLEDNNESRRIDVSGSMSSKFSASSGRHKEVQRKDLPSIGLKENRFPSGHTGVHHPLSSSNNGPLVGSPSKSAIQSIDGQPDDKKHNKSHQSQSSGQIGRSFPINLNSSEMDLNSGSPLASAGSCIETGNTETCEPFKSTLRVNSLKLELVADVKLQSLNPKIHPQSSDIPSLPSPTPETPNENPEGKITESKDPQPGNGMFQDSGHSLSSGSSLVVGSLQLPDKTDDWGRSSPTPAKPNGEGWSSGPVSVSLLKQPDVVGDHATPISIDAPAHNSPSHITSNVTSWHGETIEFTTLAEESVSDLLAEVDAMESRTGLGSPTSTMRCGDEMKGFKNDCFSIDDLDLTLDPGKGDAWSSTGDIQVSIQSIATKDTCGVSGIDVYDPLTRSSRHSSSSSDGETRSVVFSHNQSEAGSASHPCPSRNISRDLNGTAMPPGNSLESLEKVTTKTGDHKNMAVEPSAHRVADVFWDSNEGTGWENPNMDRGTISGYGGHQFDGHRRYDGQRHPSSVDWASQGGEDRLLVNRQPLGGEGGLSKPPTKG</sequence>
<dbReference type="InterPro" id="IPR036128">
    <property type="entry name" value="Plus3-like_sf"/>
</dbReference>
<name>A0AAV3P0W2_LITER</name>
<dbReference type="InterPro" id="IPR058668">
    <property type="entry name" value="NERD_dom"/>
</dbReference>
<feature type="compositionally biased region" description="Polar residues" evidence="6">
    <location>
        <begin position="1244"/>
        <end position="1254"/>
    </location>
</feature>
<feature type="compositionally biased region" description="Polar residues" evidence="6">
    <location>
        <begin position="897"/>
        <end position="918"/>
    </location>
</feature>
<dbReference type="InterPro" id="IPR019787">
    <property type="entry name" value="Znf_PHD-finger"/>
</dbReference>
<dbReference type="Gene3D" id="3.90.70.200">
    <property type="entry name" value="Plus-3 domain"/>
    <property type="match status" value="1"/>
</dbReference>
<dbReference type="Pfam" id="PF03126">
    <property type="entry name" value="Plus-3"/>
    <property type="match status" value="1"/>
</dbReference>
<feature type="compositionally biased region" description="Basic and acidic residues" evidence="6">
    <location>
        <begin position="650"/>
        <end position="665"/>
    </location>
</feature>
<keyword evidence="4" id="KW-0238">DNA-binding</keyword>
<dbReference type="SUPFAM" id="SSF159042">
    <property type="entry name" value="Plus3-like"/>
    <property type="match status" value="1"/>
</dbReference>
<keyword evidence="1" id="KW-0479">Metal-binding</keyword>
<proteinExistence type="predicted"/>
<comment type="caution">
    <text evidence="11">The sequence shown here is derived from an EMBL/GenBank/DDBJ whole genome shotgun (WGS) entry which is preliminary data.</text>
</comment>
<dbReference type="InterPro" id="IPR019835">
    <property type="entry name" value="SWIB_domain"/>
</dbReference>
<dbReference type="SMART" id="SM00719">
    <property type="entry name" value="Plus3"/>
    <property type="match status" value="1"/>
</dbReference>
<feature type="compositionally biased region" description="Low complexity" evidence="6">
    <location>
        <begin position="854"/>
        <end position="865"/>
    </location>
</feature>
<evidence type="ECO:0000313" key="11">
    <source>
        <dbReference type="EMBL" id="GAA0143652.1"/>
    </source>
</evidence>
<dbReference type="CDD" id="cd00072">
    <property type="entry name" value="GYF"/>
    <property type="match status" value="1"/>
</dbReference>
<dbReference type="GO" id="GO:0003677">
    <property type="term" value="F:DNA binding"/>
    <property type="evidence" value="ECO:0007669"/>
    <property type="project" value="UniProtKB-KW"/>
</dbReference>
<dbReference type="GO" id="GO:0008270">
    <property type="term" value="F:zinc ion binding"/>
    <property type="evidence" value="ECO:0007669"/>
    <property type="project" value="UniProtKB-KW"/>
</dbReference>
<dbReference type="Gene3D" id="1.10.245.10">
    <property type="entry name" value="SWIB/MDM2 domain"/>
    <property type="match status" value="1"/>
</dbReference>
<dbReference type="SMART" id="SM00444">
    <property type="entry name" value="GYF"/>
    <property type="match status" value="1"/>
</dbReference>
<dbReference type="SUPFAM" id="SSF55277">
    <property type="entry name" value="GYF domain"/>
    <property type="match status" value="1"/>
</dbReference>
<keyword evidence="3" id="KW-0862">Zinc</keyword>
<dbReference type="InterPro" id="IPR013083">
    <property type="entry name" value="Znf_RING/FYVE/PHD"/>
</dbReference>
<dbReference type="CDD" id="cd15568">
    <property type="entry name" value="PHD5_NSD"/>
    <property type="match status" value="1"/>
</dbReference>
<dbReference type="EMBL" id="BAABME010000542">
    <property type="protein sequence ID" value="GAA0143652.1"/>
    <property type="molecule type" value="Genomic_DNA"/>
</dbReference>
<evidence type="ECO:0000256" key="2">
    <source>
        <dbReference type="ARBA" id="ARBA00022771"/>
    </source>
</evidence>
<feature type="compositionally biased region" description="Basic and acidic residues" evidence="6">
    <location>
        <begin position="1336"/>
        <end position="1346"/>
    </location>
</feature>
<feature type="compositionally biased region" description="Polar residues" evidence="6">
    <location>
        <begin position="827"/>
        <end position="839"/>
    </location>
</feature>
<keyword evidence="2 5" id="KW-0863">Zinc-finger</keyword>